<feature type="transmembrane region" description="Helical" evidence="7">
    <location>
        <begin position="134"/>
        <end position="156"/>
    </location>
</feature>
<protein>
    <recommendedName>
        <fullName evidence="10">Sulfate exporter family transporter</fullName>
    </recommendedName>
</protein>
<dbReference type="GO" id="GO:0005886">
    <property type="term" value="C:plasma membrane"/>
    <property type="evidence" value="ECO:0007669"/>
    <property type="project" value="UniProtKB-SubCell"/>
</dbReference>
<organism evidence="8 9">
    <name type="scientific">Devosia equisanguinis</name>
    <dbReference type="NCBI Taxonomy" id="2490941"/>
    <lineage>
        <taxon>Bacteria</taxon>
        <taxon>Pseudomonadati</taxon>
        <taxon>Pseudomonadota</taxon>
        <taxon>Alphaproteobacteria</taxon>
        <taxon>Hyphomicrobiales</taxon>
        <taxon>Devosiaceae</taxon>
        <taxon>Devosia</taxon>
    </lineage>
</organism>
<evidence type="ECO:0000256" key="5">
    <source>
        <dbReference type="ARBA" id="ARBA00022989"/>
    </source>
</evidence>
<dbReference type="Proteomes" id="UP000268844">
    <property type="component" value="Unassembled WGS sequence"/>
</dbReference>
<keyword evidence="3" id="KW-1003">Cell membrane</keyword>
<feature type="transmembrane region" description="Helical" evidence="7">
    <location>
        <begin position="12"/>
        <end position="35"/>
    </location>
</feature>
<reference evidence="8 9" key="1">
    <citation type="submission" date="2018-12" db="EMBL/GenBank/DDBJ databases">
        <authorList>
            <person name="Criscuolo A."/>
        </authorList>
    </citation>
    <scope>NUCLEOTIDE SEQUENCE [LARGE SCALE GENOMIC DNA]</scope>
    <source>
        <strain evidence="8">ACIP1116281</strain>
    </source>
</reference>
<sequence>MTSEPGLFRSNVIVPLLPGLGLSGFIALLAGALGFAQSHVFGTTGLDALILAMLLGMVARAICELPRAMQPGIRFASKTVLEAAIVLLGASIGAAEIVTLGGWTIVAILALVVASLGLSYALSRCLGLDRQLSALIACGNAICGSSAILACAPVVGAAERQMASAIAFTSALGALLVLLLPMAAIQLDLDDRRYGIIAGMSVYAVPQVLAATAPISVLSAQLGTLVKLTRVLMLAPVLLIIAVLSGGGGRVRPPIRQVVPWFVAGFLLLITLRLLGLFPVFLLEPSWQLSRLLTLIAMAALGLSVDIGELLAGSGRVLAAGLGSLILLVTLAFALSAFLT</sequence>
<comment type="subcellular location">
    <subcellularLocation>
        <location evidence="1">Cell membrane</location>
        <topology evidence="1">Multi-pass membrane protein</topology>
    </subcellularLocation>
</comment>
<feature type="transmembrane region" description="Helical" evidence="7">
    <location>
        <begin position="317"/>
        <end position="339"/>
    </location>
</feature>
<dbReference type="InterPro" id="IPR018383">
    <property type="entry name" value="UPF0324_pro"/>
</dbReference>
<evidence type="ECO:0000313" key="9">
    <source>
        <dbReference type="Proteomes" id="UP000268844"/>
    </source>
</evidence>
<evidence type="ECO:0000256" key="6">
    <source>
        <dbReference type="ARBA" id="ARBA00023136"/>
    </source>
</evidence>
<feature type="transmembrane region" description="Helical" evidence="7">
    <location>
        <begin position="288"/>
        <end position="305"/>
    </location>
</feature>
<feature type="transmembrane region" description="Helical" evidence="7">
    <location>
        <begin position="162"/>
        <end position="182"/>
    </location>
</feature>
<dbReference type="RefSeq" id="WP_206437766.1">
    <property type="nucleotide sequence ID" value="NZ_JBHTMH010000001.1"/>
</dbReference>
<evidence type="ECO:0008006" key="10">
    <source>
        <dbReference type="Google" id="ProtNLM"/>
    </source>
</evidence>
<feature type="transmembrane region" description="Helical" evidence="7">
    <location>
        <begin position="258"/>
        <end position="282"/>
    </location>
</feature>
<feature type="transmembrane region" description="Helical" evidence="7">
    <location>
        <begin position="75"/>
        <end position="94"/>
    </location>
</feature>
<dbReference type="EMBL" id="UZWD01000004">
    <property type="protein sequence ID" value="VDS03260.1"/>
    <property type="molecule type" value="Genomic_DNA"/>
</dbReference>
<keyword evidence="5 7" id="KW-1133">Transmembrane helix</keyword>
<evidence type="ECO:0000256" key="4">
    <source>
        <dbReference type="ARBA" id="ARBA00022692"/>
    </source>
</evidence>
<evidence type="ECO:0000313" key="8">
    <source>
        <dbReference type="EMBL" id="VDS03260.1"/>
    </source>
</evidence>
<proteinExistence type="inferred from homology"/>
<accession>A0A447I6U8</accession>
<dbReference type="PANTHER" id="PTHR30106:SF2">
    <property type="entry name" value="UPF0324 INNER MEMBRANE PROTEIN YEIH"/>
    <property type="match status" value="1"/>
</dbReference>
<dbReference type="PANTHER" id="PTHR30106">
    <property type="entry name" value="INNER MEMBRANE PROTEIN YEIH-RELATED"/>
    <property type="match status" value="1"/>
</dbReference>
<gene>
    <name evidence="8" type="ORF">DEVEQU_00381</name>
</gene>
<keyword evidence="4 7" id="KW-0812">Transmembrane</keyword>
<keyword evidence="9" id="KW-1185">Reference proteome</keyword>
<evidence type="ECO:0000256" key="3">
    <source>
        <dbReference type="ARBA" id="ARBA00022475"/>
    </source>
</evidence>
<feature type="transmembrane region" description="Helical" evidence="7">
    <location>
        <begin position="228"/>
        <end position="246"/>
    </location>
</feature>
<keyword evidence="6 7" id="KW-0472">Membrane</keyword>
<evidence type="ECO:0000256" key="2">
    <source>
        <dbReference type="ARBA" id="ARBA00007977"/>
    </source>
</evidence>
<evidence type="ECO:0000256" key="7">
    <source>
        <dbReference type="SAM" id="Phobius"/>
    </source>
</evidence>
<dbReference type="Pfam" id="PF03601">
    <property type="entry name" value="Cons_hypoth698"/>
    <property type="match status" value="1"/>
</dbReference>
<feature type="transmembrane region" description="Helical" evidence="7">
    <location>
        <begin position="41"/>
        <end position="63"/>
    </location>
</feature>
<dbReference type="AlphaFoldDB" id="A0A447I6U8"/>
<feature type="transmembrane region" description="Helical" evidence="7">
    <location>
        <begin position="194"/>
        <end position="216"/>
    </location>
</feature>
<name>A0A447I6U8_9HYPH</name>
<evidence type="ECO:0000256" key="1">
    <source>
        <dbReference type="ARBA" id="ARBA00004651"/>
    </source>
</evidence>
<comment type="similarity">
    <text evidence="2">Belongs to the UPF0324 family.</text>
</comment>
<feature type="transmembrane region" description="Helical" evidence="7">
    <location>
        <begin position="100"/>
        <end position="122"/>
    </location>
</feature>